<gene>
    <name evidence="2" type="ORF">JKP88DRAFT_280933</name>
</gene>
<keyword evidence="3" id="KW-1185">Reference proteome</keyword>
<reference evidence="2" key="1">
    <citation type="submission" date="2021-02" db="EMBL/GenBank/DDBJ databases">
        <title>First Annotated Genome of the Yellow-green Alga Tribonema minus.</title>
        <authorList>
            <person name="Mahan K.M."/>
        </authorList>
    </citation>
    <scope>NUCLEOTIDE SEQUENCE</scope>
    <source>
        <strain evidence="2">UTEX B ZZ1240</strain>
    </source>
</reference>
<dbReference type="Proteomes" id="UP000664859">
    <property type="component" value="Unassembled WGS sequence"/>
</dbReference>
<feature type="region of interest" description="Disordered" evidence="1">
    <location>
        <begin position="110"/>
        <end position="145"/>
    </location>
</feature>
<feature type="compositionally biased region" description="Low complexity" evidence="1">
    <location>
        <begin position="14"/>
        <end position="34"/>
    </location>
</feature>
<evidence type="ECO:0000313" key="3">
    <source>
        <dbReference type="Proteomes" id="UP000664859"/>
    </source>
</evidence>
<name>A0A835YP38_9STRA</name>
<comment type="caution">
    <text evidence="2">The sequence shown here is derived from an EMBL/GenBank/DDBJ whole genome shotgun (WGS) entry which is preliminary data.</text>
</comment>
<sequence>MQAGALTGQGDGQGAAQAGGKPQYTQDQRALQQQQQRLLLLRHASACVAPKGSCPKARADAANRERLERQRKITMHMQLLAHAIHARQCDKQGCKVPGCDAMRQQMRAALKQQEEKDARRRQLMKSWYRERAQRARSAPKSGSAS</sequence>
<protein>
    <recommendedName>
        <fullName evidence="4">TAZ-type domain-containing protein</fullName>
    </recommendedName>
</protein>
<dbReference type="InterPro" id="IPR035898">
    <property type="entry name" value="TAZ_dom_sf"/>
</dbReference>
<accession>A0A835YP38</accession>
<organism evidence="2 3">
    <name type="scientific">Tribonema minus</name>
    <dbReference type="NCBI Taxonomy" id="303371"/>
    <lineage>
        <taxon>Eukaryota</taxon>
        <taxon>Sar</taxon>
        <taxon>Stramenopiles</taxon>
        <taxon>Ochrophyta</taxon>
        <taxon>PX clade</taxon>
        <taxon>Xanthophyceae</taxon>
        <taxon>Tribonematales</taxon>
        <taxon>Tribonemataceae</taxon>
        <taxon>Tribonema</taxon>
    </lineage>
</organism>
<dbReference type="Gene3D" id="1.20.1020.10">
    <property type="entry name" value="TAZ domain"/>
    <property type="match status" value="1"/>
</dbReference>
<dbReference type="EMBL" id="JAFCMP010000512">
    <property type="protein sequence ID" value="KAG5178830.1"/>
    <property type="molecule type" value="Genomic_DNA"/>
</dbReference>
<evidence type="ECO:0000313" key="2">
    <source>
        <dbReference type="EMBL" id="KAG5178830.1"/>
    </source>
</evidence>
<dbReference type="AlphaFoldDB" id="A0A835YP38"/>
<evidence type="ECO:0008006" key="4">
    <source>
        <dbReference type="Google" id="ProtNLM"/>
    </source>
</evidence>
<proteinExistence type="predicted"/>
<feature type="region of interest" description="Disordered" evidence="1">
    <location>
        <begin position="1"/>
        <end position="34"/>
    </location>
</feature>
<evidence type="ECO:0000256" key="1">
    <source>
        <dbReference type="SAM" id="MobiDB-lite"/>
    </source>
</evidence>